<name>A0ABY5LN69_9VIBR</name>
<evidence type="ECO:0000313" key="2">
    <source>
        <dbReference type="EMBL" id="UUM32238.1"/>
    </source>
</evidence>
<gene>
    <name evidence="2" type="ORF">NP165_18305</name>
</gene>
<evidence type="ECO:0000313" key="3">
    <source>
        <dbReference type="Proteomes" id="UP001058602"/>
    </source>
</evidence>
<feature type="transmembrane region" description="Helical" evidence="1">
    <location>
        <begin position="21"/>
        <end position="42"/>
    </location>
</feature>
<proteinExistence type="predicted"/>
<reference evidence="2" key="1">
    <citation type="submission" date="2022-07" db="EMBL/GenBank/DDBJ databases">
        <title>Complete genome of Vibrio japonicus strain JCM 31412T and phylogenomic assessment of the Nereis clade of the genus Vibrio.</title>
        <authorList>
            <person name="Shlafstein M.D."/>
            <person name="Emsley S.A."/>
            <person name="Ushijima B."/>
            <person name="Videau P."/>
            <person name="Saw J.H."/>
        </authorList>
    </citation>
    <scope>NUCLEOTIDE SEQUENCE</scope>
    <source>
        <strain evidence="2">JCM 31412</strain>
    </source>
</reference>
<protein>
    <submittedName>
        <fullName evidence="2">Uncharacterized protein</fullName>
    </submittedName>
</protein>
<organism evidence="2 3">
    <name type="scientific">Vibrio japonicus</name>
    <dbReference type="NCBI Taxonomy" id="1824638"/>
    <lineage>
        <taxon>Bacteria</taxon>
        <taxon>Pseudomonadati</taxon>
        <taxon>Pseudomonadota</taxon>
        <taxon>Gammaproteobacteria</taxon>
        <taxon>Vibrionales</taxon>
        <taxon>Vibrionaceae</taxon>
        <taxon>Vibrio</taxon>
    </lineage>
</organism>
<dbReference type="EMBL" id="CP102097">
    <property type="protein sequence ID" value="UUM32238.1"/>
    <property type="molecule type" value="Genomic_DNA"/>
</dbReference>
<dbReference type="Proteomes" id="UP001058602">
    <property type="component" value="Chromosome 2"/>
</dbReference>
<sequence>MEVIKKESNKGAVSKLMSGEYRLVDVFWAGYIILGAVLTSFVTKLSTVEAAIAGVILLSIYYLFLSVAVWRSANKYTGRKLWVVLAKVIVVLNLLQTTVSMGAIVYLITIDFQLV</sequence>
<keyword evidence="1" id="KW-1133">Transmembrane helix</keyword>
<feature type="transmembrane region" description="Helical" evidence="1">
    <location>
        <begin position="82"/>
        <end position="108"/>
    </location>
</feature>
<keyword evidence="1" id="KW-0812">Transmembrane</keyword>
<keyword evidence="1" id="KW-0472">Membrane</keyword>
<accession>A0ABY5LN69</accession>
<dbReference type="RefSeq" id="WP_257085900.1">
    <property type="nucleotide sequence ID" value="NZ_CP102097.1"/>
</dbReference>
<evidence type="ECO:0000256" key="1">
    <source>
        <dbReference type="SAM" id="Phobius"/>
    </source>
</evidence>
<keyword evidence="3" id="KW-1185">Reference proteome</keyword>
<feature type="transmembrane region" description="Helical" evidence="1">
    <location>
        <begin position="48"/>
        <end position="70"/>
    </location>
</feature>